<dbReference type="VEuPathDB" id="FungiDB:QG37_03574"/>
<sequence>MKGRNGAELKRVFLKMAINLALNFHSYRIILPDMTEDTNVAKGGCVESIKHRPR</sequence>
<dbReference type="EMBL" id="LGST01000023">
    <property type="protein sequence ID" value="KND99439.1"/>
    <property type="molecule type" value="Genomic_DNA"/>
</dbReference>
<dbReference type="Proteomes" id="UP000037122">
    <property type="component" value="Unassembled WGS sequence"/>
</dbReference>
<gene>
    <name evidence="1" type="ORF">QG37_03574</name>
</gene>
<evidence type="ECO:0000313" key="2">
    <source>
        <dbReference type="Proteomes" id="UP000037122"/>
    </source>
</evidence>
<reference evidence="2" key="1">
    <citation type="journal article" date="2015" name="BMC Genomics">
        <title>Draft genome of a commonly misdiagnosed multidrug resistant pathogen Candida auris.</title>
        <authorList>
            <person name="Chatterjee S."/>
            <person name="Alampalli S.V."/>
            <person name="Nageshan R.K."/>
            <person name="Chettiar S.T."/>
            <person name="Joshi S."/>
            <person name="Tatu U.S."/>
        </authorList>
    </citation>
    <scope>NUCLEOTIDE SEQUENCE [LARGE SCALE GENOMIC DNA]</scope>
    <source>
        <strain evidence="2">6684</strain>
    </source>
</reference>
<proteinExistence type="predicted"/>
<accession>A0A0L0NZL0</accession>
<name>A0A0L0NZL0_CANAR</name>
<comment type="caution">
    <text evidence="1">The sequence shown here is derived from an EMBL/GenBank/DDBJ whole genome shotgun (WGS) entry which is preliminary data.</text>
</comment>
<dbReference type="AlphaFoldDB" id="A0A0L0NZL0"/>
<evidence type="ECO:0000313" key="1">
    <source>
        <dbReference type="EMBL" id="KND99439.1"/>
    </source>
</evidence>
<organism evidence="1 2">
    <name type="scientific">Candidozyma auris</name>
    <name type="common">Yeast</name>
    <name type="synonym">Candida auris</name>
    <dbReference type="NCBI Taxonomy" id="498019"/>
    <lineage>
        <taxon>Eukaryota</taxon>
        <taxon>Fungi</taxon>
        <taxon>Dikarya</taxon>
        <taxon>Ascomycota</taxon>
        <taxon>Saccharomycotina</taxon>
        <taxon>Pichiomycetes</taxon>
        <taxon>Metschnikowiaceae</taxon>
        <taxon>Candidozyma</taxon>
    </lineage>
</organism>
<protein>
    <submittedName>
        <fullName evidence="1">Uncharacterized protein</fullName>
    </submittedName>
</protein>